<reference evidence="1 2" key="1">
    <citation type="submission" date="2019-10" db="EMBL/GenBank/DDBJ databases">
        <title>Taxonomy of Antarctic Massilia spp.: description of Massilia rubra sp. nov., Massilia aquatica sp. nov., Massilia mucilaginosa sp. nov., Massilia frigida sp. nov. isolated from streams, lakes and regoliths.</title>
        <authorList>
            <person name="Holochova P."/>
            <person name="Sedlacek I."/>
            <person name="Kralova S."/>
            <person name="Maslanova I."/>
            <person name="Busse H.-J."/>
            <person name="Stankova E."/>
            <person name="Vrbovska V."/>
            <person name="Kovarovic V."/>
            <person name="Bartak M."/>
            <person name="Svec P."/>
            <person name="Pantucek R."/>
        </authorList>
    </citation>
    <scope>NUCLEOTIDE SEQUENCE [LARGE SCALE GENOMIC DNA]</scope>
    <source>
        <strain evidence="1 2">CCM 8695</strain>
    </source>
</reference>
<evidence type="ECO:0000313" key="1">
    <source>
        <dbReference type="EMBL" id="NHZ78814.1"/>
    </source>
</evidence>
<evidence type="ECO:0000313" key="2">
    <source>
        <dbReference type="Proteomes" id="UP000621455"/>
    </source>
</evidence>
<sequence length="61" mass="6900">MTVLPELNHEARQVLAMACAWRDSRNATFALRGVTAELMQLRHRLDGDALADAIDSYWRTA</sequence>
<organism evidence="1 2">
    <name type="scientific">Massilia frigida</name>
    <dbReference type="NCBI Taxonomy" id="2609281"/>
    <lineage>
        <taxon>Bacteria</taxon>
        <taxon>Pseudomonadati</taxon>
        <taxon>Pseudomonadota</taxon>
        <taxon>Betaproteobacteria</taxon>
        <taxon>Burkholderiales</taxon>
        <taxon>Oxalobacteraceae</taxon>
        <taxon>Telluria group</taxon>
        <taxon>Massilia</taxon>
    </lineage>
</organism>
<proteinExistence type="predicted"/>
<dbReference type="EMBL" id="WHJG01000004">
    <property type="protein sequence ID" value="NHZ78814.1"/>
    <property type="molecule type" value="Genomic_DNA"/>
</dbReference>
<dbReference type="RefSeq" id="WP_166873514.1">
    <property type="nucleotide sequence ID" value="NZ_WHJG01000004.1"/>
</dbReference>
<comment type="caution">
    <text evidence="1">The sequence shown here is derived from an EMBL/GenBank/DDBJ whole genome shotgun (WGS) entry which is preliminary data.</text>
</comment>
<keyword evidence="2" id="KW-1185">Reference proteome</keyword>
<accession>A0ABX0N7U6</accession>
<dbReference type="Proteomes" id="UP000621455">
    <property type="component" value="Unassembled WGS sequence"/>
</dbReference>
<gene>
    <name evidence="1" type="ORF">F2P44_05905</name>
</gene>
<name>A0ABX0N7U6_9BURK</name>
<protein>
    <submittedName>
        <fullName evidence="1">Uncharacterized protein</fullName>
    </submittedName>
</protein>